<proteinExistence type="predicted"/>
<comment type="caution">
    <text evidence="1">The sequence shown here is derived from an EMBL/GenBank/DDBJ whole genome shotgun (WGS) entry which is preliminary data.</text>
</comment>
<sequence length="84" mass="9725">MNLSLEFKGHLEEIIERAIDKGLVKTRAEAVRLGLLELDKEYHLAEADYSPVDELPLKKEFVKELVKRSREKSIKAKSIDDLFK</sequence>
<evidence type="ECO:0000313" key="1">
    <source>
        <dbReference type="EMBL" id="PIP68698.1"/>
    </source>
</evidence>
<dbReference type="EMBL" id="PCTI01000058">
    <property type="protein sequence ID" value="PIP68698.1"/>
    <property type="molecule type" value="Genomic_DNA"/>
</dbReference>
<protein>
    <submittedName>
        <fullName evidence="1">Uncharacterized protein</fullName>
    </submittedName>
</protein>
<dbReference type="AlphaFoldDB" id="A0A2H0CH67"/>
<name>A0A2H0CH67_9BACT</name>
<reference evidence="1 2" key="1">
    <citation type="submission" date="2017-09" db="EMBL/GenBank/DDBJ databases">
        <title>Depth-based differentiation of microbial function through sediment-hosted aquifers and enrichment of novel symbionts in the deep terrestrial subsurface.</title>
        <authorList>
            <person name="Probst A.J."/>
            <person name="Ladd B."/>
            <person name="Jarett J.K."/>
            <person name="Geller-Mcgrath D.E."/>
            <person name="Sieber C.M."/>
            <person name="Emerson J.B."/>
            <person name="Anantharaman K."/>
            <person name="Thomas B.C."/>
            <person name="Malmstrom R."/>
            <person name="Stieglmeier M."/>
            <person name="Klingl A."/>
            <person name="Woyke T."/>
            <person name="Ryan C.M."/>
            <person name="Banfield J.F."/>
        </authorList>
    </citation>
    <scope>NUCLEOTIDE SEQUENCE [LARGE SCALE GENOMIC DNA]</scope>
    <source>
        <strain evidence="1">CG22_combo_CG10-13_8_21_14_all_32_8</strain>
    </source>
</reference>
<gene>
    <name evidence="1" type="ORF">COW91_03440</name>
</gene>
<organism evidence="1 2">
    <name type="scientific">Candidatus Nomurabacteria bacterium CG22_combo_CG10-13_8_21_14_all_32_8</name>
    <dbReference type="NCBI Taxonomy" id="1974732"/>
    <lineage>
        <taxon>Bacteria</taxon>
        <taxon>Candidatus Nomuraibacteriota</taxon>
    </lineage>
</organism>
<accession>A0A2H0CH67</accession>
<evidence type="ECO:0000313" key="2">
    <source>
        <dbReference type="Proteomes" id="UP000229176"/>
    </source>
</evidence>
<dbReference type="Proteomes" id="UP000229176">
    <property type="component" value="Unassembled WGS sequence"/>
</dbReference>